<keyword evidence="2" id="KW-0677">Repeat</keyword>
<feature type="repeat" description="ANK" evidence="4">
    <location>
        <begin position="173"/>
        <end position="205"/>
    </location>
</feature>
<evidence type="ECO:0000256" key="5">
    <source>
        <dbReference type="SAM" id="MobiDB-lite"/>
    </source>
</evidence>
<protein>
    <recommendedName>
        <fullName evidence="6">SOCS box domain-containing protein</fullName>
    </recommendedName>
</protein>
<evidence type="ECO:0000256" key="4">
    <source>
        <dbReference type="PROSITE-ProRule" id="PRU00023"/>
    </source>
</evidence>
<reference evidence="7" key="2">
    <citation type="journal article" date="2008" name="Genome Biol.">
        <title>Improved genome assembly and evidence-based global gene model set for the chordate Ciona intestinalis: new insight into intron and operon populations.</title>
        <authorList>
            <person name="Satou Y."/>
            <person name="Mineta K."/>
            <person name="Ogasawara M."/>
            <person name="Sasakura Y."/>
            <person name="Shoguchi E."/>
            <person name="Ueno K."/>
            <person name="Yamada L."/>
            <person name="Matsumoto J."/>
            <person name="Wasserscheid J."/>
            <person name="Dewar K."/>
            <person name="Wiley G.B."/>
            <person name="Macmil S.L."/>
            <person name="Roe B.A."/>
            <person name="Zeller R.W."/>
            <person name="Hastings K.E."/>
            <person name="Lemaire P."/>
            <person name="Lindquist E."/>
            <person name="Endo T."/>
            <person name="Hotta K."/>
            <person name="Inaba K."/>
        </authorList>
    </citation>
    <scope>NUCLEOTIDE SEQUENCE [LARGE SCALE GENOMIC DNA]</scope>
    <source>
        <strain evidence="7">wild type</strain>
    </source>
</reference>
<evidence type="ECO:0000259" key="6">
    <source>
        <dbReference type="PROSITE" id="PS50225"/>
    </source>
</evidence>
<organism evidence="7 8">
    <name type="scientific">Ciona intestinalis</name>
    <name type="common">Transparent sea squirt</name>
    <name type="synonym">Ascidia intestinalis</name>
    <dbReference type="NCBI Taxonomy" id="7719"/>
    <lineage>
        <taxon>Eukaryota</taxon>
        <taxon>Metazoa</taxon>
        <taxon>Chordata</taxon>
        <taxon>Tunicata</taxon>
        <taxon>Ascidiacea</taxon>
        <taxon>Phlebobranchia</taxon>
        <taxon>Cionidae</taxon>
        <taxon>Ciona</taxon>
    </lineage>
</organism>
<dbReference type="Gene3D" id="1.10.750.20">
    <property type="entry name" value="SOCS box"/>
    <property type="match status" value="1"/>
</dbReference>
<feature type="repeat" description="ANK" evidence="4">
    <location>
        <begin position="140"/>
        <end position="172"/>
    </location>
</feature>
<dbReference type="GeneTree" id="ENSGT00940000153902"/>
<dbReference type="PANTHER" id="PTHR46680:SF3">
    <property type="entry name" value="NF-KAPPA-B INHIBITOR CACTUS"/>
    <property type="match status" value="1"/>
</dbReference>
<dbReference type="PANTHER" id="PTHR46680">
    <property type="entry name" value="NF-KAPPA-B INHIBITOR ALPHA"/>
    <property type="match status" value="1"/>
</dbReference>
<dbReference type="InterPro" id="IPR036770">
    <property type="entry name" value="Ankyrin_rpt-contain_sf"/>
</dbReference>
<dbReference type="GO" id="GO:0051059">
    <property type="term" value="F:NF-kappaB binding"/>
    <property type="evidence" value="ECO:0000318"/>
    <property type="project" value="GO_Central"/>
</dbReference>
<dbReference type="PROSITE" id="PS50088">
    <property type="entry name" value="ANK_REPEAT"/>
    <property type="match status" value="3"/>
</dbReference>
<dbReference type="PROSITE" id="PS50297">
    <property type="entry name" value="ANK_REP_REGION"/>
    <property type="match status" value="3"/>
</dbReference>
<evidence type="ECO:0000256" key="2">
    <source>
        <dbReference type="ARBA" id="ARBA00022737"/>
    </source>
</evidence>
<dbReference type="SUPFAM" id="SSF158235">
    <property type="entry name" value="SOCS box-like"/>
    <property type="match status" value="1"/>
</dbReference>
<dbReference type="InterPro" id="IPR001496">
    <property type="entry name" value="SOCS_box"/>
</dbReference>
<sequence>MPEYSHTESTALSTDVNNNPVVESAGHGNASDEVAPPQRFNIALALAKPFKGLSSASENNLHKASRCGDCNWILRCLLQNCRNDENDDESPRDGGSTAPDINERNRLGASPLWLASLMGHADAVELLIKHGADLETEDIKGQTPLFAATKFNHVECVRILLQAGAKPDGSDTNISTPIYVTARDNYPDVMDLLISYGADVNGRHGKHTPGDVRGDYPGNLPIYMTLVYRHFECFRHLVKGGADLCLPPSLNGAGGSTSLLCGALRYMCDVRYTELLSLCGGLVQHHEEISELIRMYRTSGRTRTREETLEYLEEWNCNPMKLSDLTRIVIRHNMGQQRMRFITSLSLPKRLQDFLSLRPLP</sequence>
<dbReference type="InterPro" id="IPR036036">
    <property type="entry name" value="SOCS_box-like_dom_sf"/>
</dbReference>
<dbReference type="CDD" id="cd03716">
    <property type="entry name" value="SOCS_ASB_like"/>
    <property type="match status" value="1"/>
</dbReference>
<keyword evidence="3 4" id="KW-0040">ANK repeat</keyword>
<feature type="region of interest" description="Disordered" evidence="5">
    <location>
        <begin position="1"/>
        <end position="34"/>
    </location>
</feature>
<dbReference type="GO" id="GO:0016567">
    <property type="term" value="P:protein ubiquitination"/>
    <property type="evidence" value="ECO:0007669"/>
    <property type="project" value="UniProtKB-UniPathway"/>
</dbReference>
<reference evidence="8" key="1">
    <citation type="journal article" date="2002" name="Science">
        <title>The draft genome of Ciona intestinalis: insights into chordate and vertebrate origins.</title>
        <authorList>
            <person name="Dehal P."/>
            <person name="Satou Y."/>
            <person name="Campbell R.K."/>
            <person name="Chapman J."/>
            <person name="Degnan B."/>
            <person name="De Tomaso A."/>
            <person name="Davidson B."/>
            <person name="Di Gregorio A."/>
            <person name="Gelpke M."/>
            <person name="Goodstein D.M."/>
            <person name="Harafuji N."/>
            <person name="Hastings K.E."/>
            <person name="Ho I."/>
            <person name="Hotta K."/>
            <person name="Huang W."/>
            <person name="Kawashima T."/>
            <person name="Lemaire P."/>
            <person name="Martinez D."/>
            <person name="Meinertzhagen I.A."/>
            <person name="Necula S."/>
            <person name="Nonaka M."/>
            <person name="Putnam N."/>
            <person name="Rash S."/>
            <person name="Saiga H."/>
            <person name="Satake M."/>
            <person name="Terry A."/>
            <person name="Yamada L."/>
            <person name="Wang H.G."/>
            <person name="Awazu S."/>
            <person name="Azumi K."/>
            <person name="Boore J."/>
            <person name="Branno M."/>
            <person name="Chin-Bow S."/>
            <person name="DeSantis R."/>
            <person name="Doyle S."/>
            <person name="Francino P."/>
            <person name="Keys D.N."/>
            <person name="Haga S."/>
            <person name="Hayashi H."/>
            <person name="Hino K."/>
            <person name="Imai K.S."/>
            <person name="Inaba K."/>
            <person name="Kano S."/>
            <person name="Kobayashi K."/>
            <person name="Kobayashi M."/>
            <person name="Lee B.I."/>
            <person name="Makabe K.W."/>
            <person name="Manohar C."/>
            <person name="Matassi G."/>
            <person name="Medina M."/>
            <person name="Mochizuki Y."/>
            <person name="Mount S."/>
            <person name="Morishita T."/>
            <person name="Miura S."/>
            <person name="Nakayama A."/>
            <person name="Nishizaka S."/>
            <person name="Nomoto H."/>
            <person name="Ohta F."/>
            <person name="Oishi K."/>
            <person name="Rigoutsos I."/>
            <person name="Sano M."/>
            <person name="Sasaki A."/>
            <person name="Sasakura Y."/>
            <person name="Shoguchi E."/>
            <person name="Shin-i T."/>
            <person name="Spagnuolo A."/>
            <person name="Stainier D."/>
            <person name="Suzuki M.M."/>
            <person name="Tassy O."/>
            <person name="Takatori N."/>
            <person name="Tokuoka M."/>
            <person name="Yagi K."/>
            <person name="Yoshizaki F."/>
            <person name="Wada S."/>
            <person name="Zhang C."/>
            <person name="Hyatt P.D."/>
            <person name="Larimer F."/>
            <person name="Detter C."/>
            <person name="Doggett N."/>
            <person name="Glavina T."/>
            <person name="Hawkins T."/>
            <person name="Richardson P."/>
            <person name="Lucas S."/>
            <person name="Kohara Y."/>
            <person name="Levine M."/>
            <person name="Satoh N."/>
            <person name="Rokhsar D.S."/>
        </authorList>
    </citation>
    <scope>NUCLEOTIDE SEQUENCE [LARGE SCALE GENOMIC DNA]</scope>
</reference>
<reference evidence="7" key="3">
    <citation type="submission" date="2025-08" db="UniProtKB">
        <authorList>
            <consortium name="Ensembl"/>
        </authorList>
    </citation>
    <scope>IDENTIFICATION</scope>
</reference>
<dbReference type="HOGENOM" id="CLU_053981_0_0_1"/>
<dbReference type="PROSITE" id="PS50225">
    <property type="entry name" value="SOCS"/>
    <property type="match status" value="1"/>
</dbReference>
<feature type="repeat" description="ANK" evidence="4">
    <location>
        <begin position="107"/>
        <end position="139"/>
    </location>
</feature>
<name>H2XVK4_CIOIN</name>
<dbReference type="Pfam" id="PF07525">
    <property type="entry name" value="SOCS_box"/>
    <property type="match status" value="1"/>
</dbReference>
<dbReference type="InterPro" id="IPR051070">
    <property type="entry name" value="NF-kappa-B_inhibitor"/>
</dbReference>
<dbReference type="PRINTS" id="PR01415">
    <property type="entry name" value="ANKYRIN"/>
</dbReference>
<dbReference type="EMBL" id="EAAA01002383">
    <property type="status" value="NOT_ANNOTATED_CDS"/>
    <property type="molecule type" value="Genomic_DNA"/>
</dbReference>
<dbReference type="Ensembl" id="ENSCINT00000033147.1">
    <property type="protein sequence ID" value="ENSCINP00000033688.1"/>
    <property type="gene ID" value="ENSCING00000020383.1"/>
</dbReference>
<reference evidence="7" key="4">
    <citation type="submission" date="2025-09" db="UniProtKB">
        <authorList>
            <consortium name="Ensembl"/>
        </authorList>
    </citation>
    <scope>IDENTIFICATION</scope>
</reference>
<dbReference type="SMART" id="SM00248">
    <property type="entry name" value="ANK"/>
    <property type="match status" value="4"/>
</dbReference>
<dbReference type="FunFam" id="1.10.750.20:FF:000001">
    <property type="entry name" value="Ankyrin repeat and SOCS box containing 1"/>
    <property type="match status" value="1"/>
</dbReference>
<keyword evidence="8" id="KW-1185">Reference proteome</keyword>
<evidence type="ECO:0000313" key="7">
    <source>
        <dbReference type="Ensembl" id="ENSCINP00000033688.1"/>
    </source>
</evidence>
<accession>H2XVK4</accession>
<dbReference type="FunCoup" id="H2XVK4">
    <property type="interactions" value="4"/>
</dbReference>
<feature type="domain" description="SOCS box" evidence="6">
    <location>
        <begin position="318"/>
        <end position="361"/>
    </location>
</feature>
<dbReference type="GO" id="GO:0005829">
    <property type="term" value="C:cytosol"/>
    <property type="evidence" value="ECO:0000318"/>
    <property type="project" value="GO_Central"/>
</dbReference>
<dbReference type="SUPFAM" id="SSF48403">
    <property type="entry name" value="Ankyrin repeat"/>
    <property type="match status" value="1"/>
</dbReference>
<dbReference type="STRING" id="7719.ENSCINP00000033688"/>
<evidence type="ECO:0000256" key="3">
    <source>
        <dbReference type="ARBA" id="ARBA00023043"/>
    </source>
</evidence>
<proteinExistence type="predicted"/>
<dbReference type="SMART" id="SM00969">
    <property type="entry name" value="SOCS_box"/>
    <property type="match status" value="1"/>
</dbReference>
<dbReference type="GO" id="GO:0043124">
    <property type="term" value="P:negative regulation of canonical NF-kappaB signal transduction"/>
    <property type="evidence" value="ECO:0000318"/>
    <property type="project" value="GO_Central"/>
</dbReference>
<dbReference type="OMA" id="AYHHLEC"/>
<dbReference type="Pfam" id="PF00023">
    <property type="entry name" value="Ank"/>
    <property type="match status" value="1"/>
</dbReference>
<comment type="pathway">
    <text evidence="1">Protein modification; protein ubiquitination.</text>
</comment>
<evidence type="ECO:0000256" key="1">
    <source>
        <dbReference type="ARBA" id="ARBA00004906"/>
    </source>
</evidence>
<dbReference type="UniPathway" id="UPA00143"/>
<dbReference type="Pfam" id="PF12796">
    <property type="entry name" value="Ank_2"/>
    <property type="match status" value="1"/>
</dbReference>
<dbReference type="Gene3D" id="1.25.40.20">
    <property type="entry name" value="Ankyrin repeat-containing domain"/>
    <property type="match status" value="1"/>
</dbReference>
<feature type="region of interest" description="Disordered" evidence="5">
    <location>
        <begin position="84"/>
        <end position="103"/>
    </location>
</feature>
<dbReference type="GO" id="GO:0140311">
    <property type="term" value="F:protein sequestering activity"/>
    <property type="evidence" value="ECO:0000318"/>
    <property type="project" value="GO_Central"/>
</dbReference>
<dbReference type="GO" id="GO:0035556">
    <property type="term" value="P:intracellular signal transduction"/>
    <property type="evidence" value="ECO:0007669"/>
    <property type="project" value="InterPro"/>
</dbReference>
<dbReference type="InParanoid" id="H2XVK4"/>
<dbReference type="Proteomes" id="UP000008144">
    <property type="component" value="Chromosome 7"/>
</dbReference>
<dbReference type="AlphaFoldDB" id="H2XVK4"/>
<dbReference type="InterPro" id="IPR002110">
    <property type="entry name" value="Ankyrin_rpt"/>
</dbReference>
<feature type="compositionally biased region" description="Polar residues" evidence="5">
    <location>
        <begin position="7"/>
        <end position="21"/>
    </location>
</feature>
<evidence type="ECO:0000313" key="8">
    <source>
        <dbReference type="Proteomes" id="UP000008144"/>
    </source>
</evidence>